<proteinExistence type="predicted"/>
<evidence type="ECO:0000313" key="5">
    <source>
        <dbReference type="Proteomes" id="UP000045545"/>
    </source>
</evidence>
<dbReference type="RefSeq" id="WP_052729679.1">
    <property type="nucleotide sequence ID" value="NZ_CGIH01000027.1"/>
</dbReference>
<dbReference type="PROSITE" id="PS50937">
    <property type="entry name" value="HTH_MERR_2"/>
    <property type="match status" value="1"/>
</dbReference>
<dbReference type="OrthoDB" id="9811174at2"/>
<feature type="coiled-coil region" evidence="2">
    <location>
        <begin position="108"/>
        <end position="142"/>
    </location>
</feature>
<dbReference type="AlphaFoldDB" id="A0A0E4C8S4"/>
<keyword evidence="1" id="KW-0238">DNA-binding</keyword>
<dbReference type="InterPro" id="IPR000551">
    <property type="entry name" value="MerR-type_HTH_dom"/>
</dbReference>
<dbReference type="InterPro" id="IPR047057">
    <property type="entry name" value="MerR_fam"/>
</dbReference>
<dbReference type="Gene3D" id="1.10.1660.10">
    <property type="match status" value="1"/>
</dbReference>
<dbReference type="Proteomes" id="UP000045545">
    <property type="component" value="Unassembled WGS sequence"/>
</dbReference>
<dbReference type="GO" id="GO:0003700">
    <property type="term" value="F:DNA-binding transcription factor activity"/>
    <property type="evidence" value="ECO:0007669"/>
    <property type="project" value="InterPro"/>
</dbReference>
<reference evidence="4 5" key="1">
    <citation type="submission" date="2015-03" db="EMBL/GenBank/DDBJ databases">
        <authorList>
            <person name="Murphy D."/>
        </authorList>
    </citation>
    <scope>NUCLEOTIDE SEQUENCE [LARGE SCALE GENOMIC DNA]</scope>
    <source>
        <strain evidence="4 5">OL-4</strain>
    </source>
</reference>
<protein>
    <submittedName>
        <fullName evidence="4">MerR-type HTH domain</fullName>
    </submittedName>
</protein>
<dbReference type="PANTHER" id="PTHR30204:SF15">
    <property type="entry name" value="BLL5018 PROTEIN"/>
    <property type="match status" value="1"/>
</dbReference>
<keyword evidence="2" id="KW-0175">Coiled coil</keyword>
<accession>A0A0E4C8S4</accession>
<dbReference type="GO" id="GO:0003677">
    <property type="term" value="F:DNA binding"/>
    <property type="evidence" value="ECO:0007669"/>
    <property type="project" value="UniProtKB-KW"/>
</dbReference>
<dbReference type="Pfam" id="PF13411">
    <property type="entry name" value="MerR_1"/>
    <property type="match status" value="1"/>
</dbReference>
<evidence type="ECO:0000313" key="4">
    <source>
        <dbReference type="EMBL" id="CFX68497.1"/>
    </source>
</evidence>
<dbReference type="STRING" id="690567.1640"/>
<dbReference type="EMBL" id="CGIH01000027">
    <property type="protein sequence ID" value="CFX68497.1"/>
    <property type="molecule type" value="Genomic_DNA"/>
</dbReference>
<keyword evidence="5" id="KW-1185">Reference proteome</keyword>
<dbReference type="SUPFAM" id="SSF46955">
    <property type="entry name" value="Putative DNA-binding domain"/>
    <property type="match status" value="1"/>
</dbReference>
<evidence type="ECO:0000259" key="3">
    <source>
        <dbReference type="PROSITE" id="PS50937"/>
    </source>
</evidence>
<evidence type="ECO:0000256" key="2">
    <source>
        <dbReference type="SAM" id="Coils"/>
    </source>
</evidence>
<dbReference type="PANTHER" id="PTHR30204">
    <property type="entry name" value="REDOX-CYCLING DRUG-SENSING TRANSCRIPTIONAL ACTIVATOR SOXR"/>
    <property type="match status" value="1"/>
</dbReference>
<dbReference type="SMART" id="SM00422">
    <property type="entry name" value="HTH_MERR"/>
    <property type="match status" value="1"/>
</dbReference>
<gene>
    <name evidence="4" type="ORF">1640</name>
</gene>
<sequence>MHDIYYKIGEVSDMLGIEPYTLRYLESTLKLKIRRDERGERLYSDADLDTLRLILQLKNEKGLNTTAIKLALENLNENSDSPNASPQVYNHVDFVEIFTVARTIMQQNDEILVQNKQMQERLQELEKKMSAAEQKREEKITELIALIKYDSEDKKPGWLAKLMRK</sequence>
<organism evidence="4 5">
    <name type="scientific">Syntrophomonas zehnderi OL-4</name>
    <dbReference type="NCBI Taxonomy" id="690567"/>
    <lineage>
        <taxon>Bacteria</taxon>
        <taxon>Bacillati</taxon>
        <taxon>Bacillota</taxon>
        <taxon>Clostridia</taxon>
        <taxon>Eubacteriales</taxon>
        <taxon>Syntrophomonadaceae</taxon>
        <taxon>Syntrophomonas</taxon>
    </lineage>
</organism>
<dbReference type="InterPro" id="IPR009061">
    <property type="entry name" value="DNA-bd_dom_put_sf"/>
</dbReference>
<name>A0A0E4C8S4_9FIRM</name>
<evidence type="ECO:0000256" key="1">
    <source>
        <dbReference type="ARBA" id="ARBA00023125"/>
    </source>
</evidence>
<feature type="domain" description="HTH merR-type" evidence="3">
    <location>
        <begin position="5"/>
        <end position="74"/>
    </location>
</feature>